<accession>A0A0F7L2K7</accession>
<reference evidence="1" key="1">
    <citation type="journal article" date="2015" name="Front. Microbiol.">
        <title>Combining genomic sequencing methods to explore viral diversity and reveal potential virus-host interactions.</title>
        <authorList>
            <person name="Chow C.E."/>
            <person name="Winget D.M."/>
            <person name="White R.A.III."/>
            <person name="Hallam S.J."/>
            <person name="Suttle C.A."/>
        </authorList>
    </citation>
    <scope>NUCLEOTIDE SEQUENCE</scope>
    <source>
        <strain evidence="1">Anoxic2_2</strain>
    </source>
</reference>
<proteinExistence type="predicted"/>
<organism evidence="1">
    <name type="scientific">uncultured marine virus</name>
    <dbReference type="NCBI Taxonomy" id="186617"/>
    <lineage>
        <taxon>Viruses</taxon>
        <taxon>environmental samples</taxon>
    </lineage>
</organism>
<reference evidence="1" key="2">
    <citation type="submission" date="2015-03" db="EMBL/GenBank/DDBJ databases">
        <authorList>
            <person name="Chow C.-E.T."/>
            <person name="Winget D.M."/>
            <person name="White R.A.III."/>
            <person name="Hallam S.J."/>
            <person name="Suttle C.A."/>
        </authorList>
    </citation>
    <scope>NUCLEOTIDE SEQUENCE</scope>
    <source>
        <strain evidence="1">Anoxic2_2</strain>
    </source>
</reference>
<protein>
    <submittedName>
        <fullName evidence="1">Uncharacterized protein</fullName>
    </submittedName>
</protein>
<sequence length="189" mass="21421">MVIPKNLIVCAKRIFRWNKVQSKGFVKLHASRFCKGFLNFINFVFVQPPKLYTIYIVLMSLQVSYHQADTRRNFSTLLSPSNPEMVVLSDKFDHELHEINRGLEIASRTLDPKLTVGVIKGDDIVDTHTRISFIGIYPTHPGLSPQLIPTPNGKLGHCNIYLLVSGDNIGSTLNEELIELVILMCEDDR</sequence>
<dbReference type="EMBL" id="KR029586">
    <property type="protein sequence ID" value="AKH46799.1"/>
    <property type="molecule type" value="Genomic_DNA"/>
</dbReference>
<name>A0A0F7L2K7_9VIRU</name>
<evidence type="ECO:0000313" key="1">
    <source>
        <dbReference type="EMBL" id="AKH46799.1"/>
    </source>
</evidence>